<dbReference type="AlphaFoldDB" id="A0AAE1TDY5"/>
<protein>
    <submittedName>
        <fullName evidence="2">Uncharacterized protein</fullName>
    </submittedName>
</protein>
<evidence type="ECO:0000313" key="3">
    <source>
        <dbReference type="Proteomes" id="UP001293593"/>
    </source>
</evidence>
<comment type="caution">
    <text evidence="2">The sequence shown here is derived from an EMBL/GenBank/DDBJ whole genome shotgun (WGS) entry which is preliminary data.</text>
</comment>
<evidence type="ECO:0000256" key="1">
    <source>
        <dbReference type="SAM" id="MobiDB-lite"/>
    </source>
</evidence>
<dbReference type="EMBL" id="JAWXYG010000002">
    <property type="protein sequence ID" value="KAK4280189.1"/>
    <property type="molecule type" value="Genomic_DNA"/>
</dbReference>
<sequence>MENIILQTPSKAPIQSKTVEPESKTQRSIQQQIMDDEKDQTRRTPVIMKCVNLLHQIALESRRHSNTQKGT</sequence>
<feature type="region of interest" description="Disordered" evidence="1">
    <location>
        <begin position="1"/>
        <end position="43"/>
    </location>
</feature>
<reference evidence="2" key="1">
    <citation type="submission" date="2023-10" db="EMBL/GenBank/DDBJ databases">
        <title>Chromosome-level genome of the transformable northern wattle, Acacia crassicarpa.</title>
        <authorList>
            <person name="Massaro I."/>
            <person name="Sinha N.R."/>
            <person name="Poethig S."/>
            <person name="Leichty A.R."/>
        </authorList>
    </citation>
    <scope>NUCLEOTIDE SEQUENCE</scope>
    <source>
        <strain evidence="2">Acra3RX</strain>
        <tissue evidence="2">Leaf</tissue>
    </source>
</reference>
<feature type="compositionally biased region" description="Polar residues" evidence="1">
    <location>
        <begin position="1"/>
        <end position="18"/>
    </location>
</feature>
<organism evidence="2 3">
    <name type="scientific">Acacia crassicarpa</name>
    <name type="common">northern wattle</name>
    <dbReference type="NCBI Taxonomy" id="499986"/>
    <lineage>
        <taxon>Eukaryota</taxon>
        <taxon>Viridiplantae</taxon>
        <taxon>Streptophyta</taxon>
        <taxon>Embryophyta</taxon>
        <taxon>Tracheophyta</taxon>
        <taxon>Spermatophyta</taxon>
        <taxon>Magnoliopsida</taxon>
        <taxon>eudicotyledons</taxon>
        <taxon>Gunneridae</taxon>
        <taxon>Pentapetalae</taxon>
        <taxon>rosids</taxon>
        <taxon>fabids</taxon>
        <taxon>Fabales</taxon>
        <taxon>Fabaceae</taxon>
        <taxon>Caesalpinioideae</taxon>
        <taxon>mimosoid clade</taxon>
        <taxon>Acacieae</taxon>
        <taxon>Acacia</taxon>
    </lineage>
</organism>
<proteinExistence type="predicted"/>
<keyword evidence="3" id="KW-1185">Reference proteome</keyword>
<name>A0AAE1TDY5_9FABA</name>
<accession>A0AAE1TDY5</accession>
<evidence type="ECO:0000313" key="2">
    <source>
        <dbReference type="EMBL" id="KAK4280189.1"/>
    </source>
</evidence>
<gene>
    <name evidence="2" type="ORF">QN277_011844</name>
</gene>
<dbReference type="Proteomes" id="UP001293593">
    <property type="component" value="Unassembled WGS sequence"/>
</dbReference>